<evidence type="ECO:0000313" key="8">
    <source>
        <dbReference type="EMBL" id="NYG07294.1"/>
    </source>
</evidence>
<evidence type="ECO:0000256" key="5">
    <source>
        <dbReference type="SAM" id="Phobius"/>
    </source>
</evidence>
<gene>
    <name evidence="8" type="ORF">BJ986_001781</name>
</gene>
<evidence type="ECO:0000256" key="1">
    <source>
        <dbReference type="ARBA" id="ARBA00008725"/>
    </source>
</evidence>
<evidence type="ECO:0000259" key="7">
    <source>
        <dbReference type="Pfam" id="PF12849"/>
    </source>
</evidence>
<evidence type="ECO:0000256" key="3">
    <source>
        <dbReference type="ARBA" id="ARBA00022592"/>
    </source>
</evidence>
<keyword evidence="2" id="KW-0813">Transport</keyword>
<evidence type="ECO:0000256" key="4">
    <source>
        <dbReference type="SAM" id="MobiDB-lite"/>
    </source>
</evidence>
<dbReference type="GO" id="GO:0042301">
    <property type="term" value="F:phosphate ion binding"/>
    <property type="evidence" value="ECO:0007669"/>
    <property type="project" value="InterPro"/>
</dbReference>
<reference evidence="8 9" key="1">
    <citation type="submission" date="2020-07" db="EMBL/GenBank/DDBJ databases">
        <title>Sequencing the genomes of 1000 actinobacteria strains.</title>
        <authorList>
            <person name="Klenk H.-P."/>
        </authorList>
    </citation>
    <scope>NUCLEOTIDE SEQUENCE [LARGE SCALE GENOMIC DNA]</scope>
    <source>
        <strain evidence="8 9">DSM 23987</strain>
    </source>
</reference>
<protein>
    <submittedName>
        <fullName evidence="8">Phosphate ABC transporter phosphate-binding protein</fullName>
    </submittedName>
</protein>
<feature type="transmembrane region" description="Helical" evidence="5">
    <location>
        <begin position="490"/>
        <end position="510"/>
    </location>
</feature>
<dbReference type="NCBIfam" id="TIGR00975">
    <property type="entry name" value="3a0107s03"/>
    <property type="match status" value="1"/>
</dbReference>
<dbReference type="Pfam" id="PF12849">
    <property type="entry name" value="PBP_like_2"/>
    <property type="match status" value="1"/>
</dbReference>
<keyword evidence="5" id="KW-0472">Membrane</keyword>
<name>A0A852WKN3_9MICO</name>
<dbReference type="GO" id="GO:0043190">
    <property type="term" value="C:ATP-binding cassette (ABC) transporter complex"/>
    <property type="evidence" value="ECO:0007669"/>
    <property type="project" value="InterPro"/>
</dbReference>
<evidence type="ECO:0000313" key="9">
    <source>
        <dbReference type="Proteomes" id="UP000573599"/>
    </source>
</evidence>
<dbReference type="Gene3D" id="3.40.190.10">
    <property type="entry name" value="Periplasmic binding protein-like II"/>
    <property type="match status" value="2"/>
</dbReference>
<evidence type="ECO:0000256" key="2">
    <source>
        <dbReference type="ARBA" id="ARBA00022448"/>
    </source>
</evidence>
<organism evidence="8 9">
    <name type="scientific">Pedococcus badiiscoriae</name>
    <dbReference type="NCBI Taxonomy" id="642776"/>
    <lineage>
        <taxon>Bacteria</taxon>
        <taxon>Bacillati</taxon>
        <taxon>Actinomycetota</taxon>
        <taxon>Actinomycetes</taxon>
        <taxon>Micrococcales</taxon>
        <taxon>Intrasporangiaceae</taxon>
        <taxon>Pedococcus</taxon>
    </lineage>
</organism>
<keyword evidence="6" id="KW-0732">Signal</keyword>
<sequence>MHSGLRRALGAATAVAGAVALSLLPAATAWAAGGDVTVTGAGSTWSQIALDQWRADVAHYGLNINYSGVGSSAGRNFYIINQVDFAATEIPFQPDEVRRLRAEGKSFQYLPDVAGGTSLMYNLRDASGRAVNGLRLSKETLGGIFTGTITSWDAPQVKADNPGLNLPHQAITPVLRSDGSGTSAQFSSYLLHETPSAWAKFTASQGVPDAATSYWPTFGNSVAQKGSDGVANYVANDSTGVGSIGYVEAGYAIERNRPVAFIRNASGAYVLPTAHAVSVALTRATLNGDQTQNLGAVYTNPSPDAYPISSYSYMVTPTSGIDPQKGRVLGAYMLYFACAGQQKAAVLGYSPLPPNLVKVVFSAVKRIPGAPTPPPLSRCANPTIPGAVDGGVPGLTAGTGSAAPPGSGGGATSGHAPQGNLASPGTPSLSGSLGHPAPTTAGGLTPAGTVPAGANGLAGTSTNGLQTSAYAPAQNVSLVVPTAAGGSASYPALAALLAVLLPALLAGPALGTVRQVRRRAPGSMERVRGAGTAVIGRLGGGSRRAQG</sequence>
<comment type="caution">
    <text evidence="8">The sequence shown here is derived from an EMBL/GenBank/DDBJ whole genome shotgun (WGS) entry which is preliminary data.</text>
</comment>
<dbReference type="AlphaFoldDB" id="A0A852WKN3"/>
<dbReference type="EMBL" id="JACCAB010000001">
    <property type="protein sequence ID" value="NYG07294.1"/>
    <property type="molecule type" value="Genomic_DNA"/>
</dbReference>
<comment type="similarity">
    <text evidence="1">Belongs to the PstS family.</text>
</comment>
<feature type="compositionally biased region" description="Low complexity" evidence="4">
    <location>
        <begin position="421"/>
        <end position="448"/>
    </location>
</feature>
<proteinExistence type="inferred from homology"/>
<feature type="domain" description="PBP" evidence="7">
    <location>
        <begin position="34"/>
        <end position="336"/>
    </location>
</feature>
<dbReference type="RefSeq" id="WP_179421659.1">
    <property type="nucleotide sequence ID" value="NZ_JACCAB010000001.1"/>
</dbReference>
<feature type="chain" id="PRO_5032742743" evidence="6">
    <location>
        <begin position="32"/>
        <end position="547"/>
    </location>
</feature>
<feature type="compositionally biased region" description="Low complexity" evidence="4">
    <location>
        <begin position="394"/>
        <end position="405"/>
    </location>
</feature>
<keyword evidence="9" id="KW-1185">Reference proteome</keyword>
<dbReference type="InterPro" id="IPR006311">
    <property type="entry name" value="TAT_signal"/>
</dbReference>
<dbReference type="InterPro" id="IPR050962">
    <property type="entry name" value="Phosphate-bind_PstS"/>
</dbReference>
<feature type="signal peptide" evidence="6">
    <location>
        <begin position="1"/>
        <end position="31"/>
    </location>
</feature>
<dbReference type="PROSITE" id="PS51318">
    <property type="entry name" value="TAT"/>
    <property type="match status" value="1"/>
</dbReference>
<accession>A0A852WKN3</accession>
<dbReference type="InterPro" id="IPR005673">
    <property type="entry name" value="ABC_phos-bd_PstS"/>
</dbReference>
<dbReference type="PANTHER" id="PTHR42996:SF1">
    <property type="entry name" value="PHOSPHATE-BINDING PROTEIN PSTS"/>
    <property type="match status" value="1"/>
</dbReference>
<keyword evidence="5" id="KW-1133">Transmembrane helix</keyword>
<dbReference type="Proteomes" id="UP000573599">
    <property type="component" value="Unassembled WGS sequence"/>
</dbReference>
<evidence type="ECO:0000256" key="6">
    <source>
        <dbReference type="SAM" id="SignalP"/>
    </source>
</evidence>
<dbReference type="InterPro" id="IPR024370">
    <property type="entry name" value="PBP_domain"/>
</dbReference>
<dbReference type="PANTHER" id="PTHR42996">
    <property type="entry name" value="PHOSPHATE-BINDING PROTEIN PSTS"/>
    <property type="match status" value="1"/>
</dbReference>
<keyword evidence="3" id="KW-0592">Phosphate transport</keyword>
<dbReference type="SUPFAM" id="SSF53850">
    <property type="entry name" value="Periplasmic binding protein-like II"/>
    <property type="match status" value="1"/>
</dbReference>
<dbReference type="GO" id="GO:0035435">
    <property type="term" value="P:phosphate ion transmembrane transport"/>
    <property type="evidence" value="ECO:0007669"/>
    <property type="project" value="InterPro"/>
</dbReference>
<feature type="region of interest" description="Disordered" evidence="4">
    <location>
        <begin position="390"/>
        <end position="448"/>
    </location>
</feature>
<dbReference type="CDD" id="cd13565">
    <property type="entry name" value="PBP2_PstS"/>
    <property type="match status" value="1"/>
</dbReference>
<keyword evidence="5" id="KW-0812">Transmembrane</keyword>